<organism evidence="1 2">
    <name type="scientific">Neomoorella thermoacetica</name>
    <name type="common">Clostridium thermoaceticum</name>
    <dbReference type="NCBI Taxonomy" id="1525"/>
    <lineage>
        <taxon>Bacteria</taxon>
        <taxon>Bacillati</taxon>
        <taxon>Bacillota</taxon>
        <taxon>Clostridia</taxon>
        <taxon>Neomoorellales</taxon>
        <taxon>Neomoorellaceae</taxon>
        <taxon>Neomoorella</taxon>
    </lineage>
</organism>
<reference evidence="1 2" key="1">
    <citation type="submission" date="2016-08" db="EMBL/GenBank/DDBJ databases">
        <title>Genome-based comparison of Moorella thermoacetic strains.</title>
        <authorList>
            <person name="Poehlein A."/>
            <person name="Bengelsdorf F.R."/>
            <person name="Esser C."/>
            <person name="Duerre P."/>
            <person name="Daniel R."/>
        </authorList>
    </citation>
    <scope>NUCLEOTIDE SEQUENCE [LARGE SCALE GENOMIC DNA]</scope>
    <source>
        <strain evidence="1 2">DSM 21394</strain>
    </source>
</reference>
<keyword evidence="1" id="KW-0808">Transferase</keyword>
<proteinExistence type="predicted"/>
<evidence type="ECO:0000313" key="1">
    <source>
        <dbReference type="EMBL" id="OIQ59804.1"/>
    </source>
</evidence>
<gene>
    <name evidence="1" type="primary">coaE_1</name>
    <name evidence="1" type="ORF">MOTE_10600</name>
</gene>
<accession>A0A1J5NWW9</accession>
<dbReference type="EMBL" id="MDDC01000007">
    <property type="protein sequence ID" value="OIQ59804.1"/>
    <property type="molecule type" value="Genomic_DNA"/>
</dbReference>
<dbReference type="Proteomes" id="UP000182811">
    <property type="component" value="Unassembled WGS sequence"/>
</dbReference>
<dbReference type="SUPFAM" id="SSF52540">
    <property type="entry name" value="P-loop containing nucleoside triphosphate hydrolases"/>
    <property type="match status" value="1"/>
</dbReference>
<dbReference type="OrthoDB" id="2399160at2"/>
<dbReference type="GO" id="GO:0004140">
    <property type="term" value="F:dephospho-CoA kinase activity"/>
    <property type="evidence" value="ECO:0007669"/>
    <property type="project" value="UniProtKB-EC"/>
</dbReference>
<protein>
    <submittedName>
        <fullName evidence="1">Dephospho-CoA kinase</fullName>
        <ecNumber evidence="1">2.7.1.24</ecNumber>
    </submittedName>
</protein>
<comment type="caution">
    <text evidence="1">The sequence shown here is derived from an EMBL/GenBank/DDBJ whole genome shotgun (WGS) entry which is preliminary data.</text>
</comment>
<dbReference type="Pfam" id="PF13238">
    <property type="entry name" value="AAA_18"/>
    <property type="match status" value="1"/>
</dbReference>
<dbReference type="Gene3D" id="3.40.50.300">
    <property type="entry name" value="P-loop containing nucleotide triphosphate hydrolases"/>
    <property type="match status" value="1"/>
</dbReference>
<keyword evidence="1" id="KW-0418">Kinase</keyword>
<sequence>MPVRFLLMGKAGAGKDTAAEYLVRRYGFRRYAFADKLKEIARDLWPEEFASGRKPRRLLQELGTAARGVDPLVWVRYVFRRLEAENPARAVITDGRLLNEYRACREAGFLVIRVDCPDGARLARLAARDGRPPYPEEASHATEHEFETLKPDFVLDNSGGTDDLYRQIDDLVWRLKIDPAEDGGNDRPQGGWKIASPALGHALDAAAAAVEKVRAAGPGGLERAVQELESACHRVRCACNTARLFNS</sequence>
<dbReference type="InterPro" id="IPR027417">
    <property type="entry name" value="P-loop_NTPase"/>
</dbReference>
<dbReference type="AlphaFoldDB" id="A0A1J5NWW9"/>
<evidence type="ECO:0000313" key="2">
    <source>
        <dbReference type="Proteomes" id="UP000182811"/>
    </source>
</evidence>
<name>A0A1J5NWW9_NEOTH</name>
<dbReference type="EC" id="2.7.1.24" evidence="1"/>